<dbReference type="NCBIfam" id="TIGR01035">
    <property type="entry name" value="hemA"/>
    <property type="match status" value="1"/>
</dbReference>
<dbReference type="RefSeq" id="WP_246186428.1">
    <property type="nucleotide sequence ID" value="NZ_CABFVA020000002.1"/>
</dbReference>
<evidence type="ECO:0000256" key="12">
    <source>
        <dbReference type="PIRSR" id="PIRSR000445-3"/>
    </source>
</evidence>
<dbReference type="Gene3D" id="3.30.460.30">
    <property type="entry name" value="Glutamyl-tRNA reductase, N-terminal domain"/>
    <property type="match status" value="1"/>
</dbReference>
<evidence type="ECO:0000256" key="4">
    <source>
        <dbReference type="ARBA" id="ARBA00022857"/>
    </source>
</evidence>
<dbReference type="InterPro" id="IPR006151">
    <property type="entry name" value="Shikm_DH/Glu-tRNA_Rdtase"/>
</dbReference>
<dbReference type="InterPro" id="IPR036343">
    <property type="entry name" value="GluRdtase_N_sf"/>
</dbReference>
<comment type="domain">
    <text evidence="9">Possesses an unusual extended V-shaped dimeric structure with each monomer consisting of three distinct domains arranged along a curved 'spinal' alpha-helix. The N-terminal catalytic domain specifically recognizes the glutamate moiety of the substrate. The second domain is the NADPH-binding domain, and the third C-terminal domain is responsible for dimerization.</text>
</comment>
<dbReference type="AlphaFoldDB" id="A0A5E6MEB7"/>
<dbReference type="CDD" id="cd05213">
    <property type="entry name" value="NAD_bind_Glutamyl_tRNA_reduct"/>
    <property type="match status" value="1"/>
</dbReference>
<feature type="domain" description="Glutamyl-tRNA reductase N-terminal" evidence="15">
    <location>
        <begin position="29"/>
        <end position="177"/>
    </location>
</feature>
<comment type="function">
    <text evidence="9">Catalyzes the NADPH-dependent reduction of glutamyl-tRNA(Glu) to glutamate 1-semialdehyde (GSA).</text>
</comment>
<dbReference type="InterPro" id="IPR000343">
    <property type="entry name" value="4pyrrol_synth_GluRdtase"/>
</dbReference>
<accession>A0A5E6MEB7</accession>
<keyword evidence="4 9" id="KW-0521">NADP</keyword>
<dbReference type="PANTHER" id="PTHR43013:SF1">
    <property type="entry name" value="GLUTAMYL-TRNA REDUCTASE"/>
    <property type="match status" value="1"/>
</dbReference>
<comment type="miscellaneous">
    <text evidence="9">During catalysis, the active site Cys acts as a nucleophile attacking the alpha-carbonyl group of tRNA-bound glutamate with the formation of a thioester intermediate between enzyme and glutamate, and the concomitant release of tRNA(Glu). The thioester intermediate is finally reduced by direct hydride transfer from NADPH, to form the product GSA.</text>
</comment>
<dbReference type="InterPro" id="IPR036291">
    <property type="entry name" value="NAD(P)-bd_dom_sf"/>
</dbReference>
<dbReference type="Pfam" id="PF05201">
    <property type="entry name" value="GlutR_N"/>
    <property type="match status" value="1"/>
</dbReference>
<feature type="binding site" evidence="9 11">
    <location>
        <position position="130"/>
    </location>
    <ligand>
        <name>substrate</name>
    </ligand>
</feature>
<dbReference type="GO" id="GO:0019353">
    <property type="term" value="P:protoporphyrinogen IX biosynthetic process from glutamate"/>
    <property type="evidence" value="ECO:0007669"/>
    <property type="project" value="TreeGrafter"/>
</dbReference>
<evidence type="ECO:0000256" key="10">
    <source>
        <dbReference type="PIRSR" id="PIRSR000445-1"/>
    </source>
</evidence>
<dbReference type="GO" id="GO:0050661">
    <property type="term" value="F:NADP binding"/>
    <property type="evidence" value="ECO:0007669"/>
    <property type="project" value="InterPro"/>
</dbReference>
<feature type="site" description="Important for activity" evidence="9 13">
    <location>
        <position position="120"/>
    </location>
</feature>
<reference evidence="16 17" key="1">
    <citation type="submission" date="2019-09" db="EMBL/GenBank/DDBJ databases">
        <authorList>
            <person name="Cremers G."/>
        </authorList>
    </citation>
    <scope>NUCLEOTIDE SEQUENCE [LARGE SCALE GENOMIC DNA]</scope>
    <source>
        <strain evidence="16">4A</strain>
    </source>
</reference>
<dbReference type="FunFam" id="3.40.50.720:FF:000031">
    <property type="entry name" value="Glutamyl-tRNA reductase"/>
    <property type="match status" value="1"/>
</dbReference>
<feature type="binding site" evidence="9 11">
    <location>
        <begin position="71"/>
        <end position="74"/>
    </location>
    <ligand>
        <name>substrate</name>
    </ligand>
</feature>
<dbReference type="HAMAP" id="MF_00087">
    <property type="entry name" value="Glu_tRNA_reductase"/>
    <property type="match status" value="1"/>
</dbReference>
<evidence type="ECO:0000259" key="15">
    <source>
        <dbReference type="Pfam" id="PF05201"/>
    </source>
</evidence>
<protein>
    <recommendedName>
        <fullName evidence="8 9">Glutamyl-tRNA reductase</fullName>
        <shortName evidence="9">GluTR</shortName>
        <ecNumber evidence="3 9">1.2.1.70</ecNumber>
    </recommendedName>
</protein>
<evidence type="ECO:0000256" key="13">
    <source>
        <dbReference type="PIRSR" id="PIRSR000445-4"/>
    </source>
</evidence>
<dbReference type="GO" id="GO:0008883">
    <property type="term" value="F:glutamyl-tRNA reductase activity"/>
    <property type="evidence" value="ECO:0007669"/>
    <property type="project" value="UniProtKB-UniRule"/>
</dbReference>
<evidence type="ECO:0000256" key="8">
    <source>
        <dbReference type="ARBA" id="ARBA00068659"/>
    </source>
</evidence>
<sequence>MRGERAALRTVKEAVNQRRGDMQFLVGGGLNFEKSPLELRERIAFRSEELTRALPLLRQELGLEEAVLVSTCNRVEYVGITLDAKRCRAGWSHFLESYHGFQADWGTYSEFRQGRACVEHLFELVSGLRSMVIGETEIFGQVKAAYEAAHRLQTTGLWLNRLFQTSFSAAKAARSRTFITRGNLSVSSVAVELAERLFGDLSGRSVMVLGAGETSEKTLRALEGRGVSLLLVANRTYGRACELMKELHGEAILWSEFLERSADVDIVISSTSAPHYILTREKLLPLLSRRKGDPLFLIDLAVPRDIDPSVNALDGLYLYNIDDLQSIARQNREDRTAEIARCRRLLEPYIERFTKWAEQRQKRSHGPNVMGDFRTA</sequence>
<evidence type="ECO:0000256" key="2">
    <source>
        <dbReference type="ARBA" id="ARBA00005916"/>
    </source>
</evidence>
<feature type="binding site" evidence="9 11">
    <location>
        <position position="141"/>
    </location>
    <ligand>
        <name>substrate</name>
    </ligand>
</feature>
<feature type="active site" description="Nucleophile" evidence="9 10">
    <location>
        <position position="72"/>
    </location>
</feature>
<dbReference type="Proteomes" id="UP000334923">
    <property type="component" value="Unassembled WGS sequence"/>
</dbReference>
<proteinExistence type="inferred from homology"/>
<evidence type="ECO:0000256" key="1">
    <source>
        <dbReference type="ARBA" id="ARBA00005059"/>
    </source>
</evidence>
<keyword evidence="5 9" id="KW-0560">Oxidoreductase</keyword>
<organism evidence="16 17">
    <name type="scientific">Methylacidimicrobium tartarophylax</name>
    <dbReference type="NCBI Taxonomy" id="1041768"/>
    <lineage>
        <taxon>Bacteria</taxon>
        <taxon>Pseudomonadati</taxon>
        <taxon>Verrucomicrobiota</taxon>
        <taxon>Methylacidimicrobium</taxon>
    </lineage>
</organism>
<dbReference type="InterPro" id="IPR015895">
    <property type="entry name" value="4pyrrol_synth_GluRdtase_N"/>
</dbReference>
<evidence type="ECO:0000256" key="9">
    <source>
        <dbReference type="HAMAP-Rule" id="MF_00087"/>
    </source>
</evidence>
<dbReference type="FunFam" id="3.30.460.30:FF:000001">
    <property type="entry name" value="Glutamyl-tRNA reductase"/>
    <property type="match status" value="1"/>
</dbReference>
<evidence type="ECO:0000256" key="7">
    <source>
        <dbReference type="ARBA" id="ARBA00047464"/>
    </source>
</evidence>
<evidence type="ECO:0000256" key="3">
    <source>
        <dbReference type="ARBA" id="ARBA00012970"/>
    </source>
</evidence>
<feature type="domain" description="Quinate/shikimate 5-dehydrogenase/glutamyl-tRNA reductase" evidence="14">
    <location>
        <begin position="192"/>
        <end position="327"/>
    </location>
</feature>
<evidence type="ECO:0000313" key="16">
    <source>
        <dbReference type="EMBL" id="VVM04403.1"/>
    </source>
</evidence>
<feature type="binding site" evidence="9 12">
    <location>
        <begin position="210"/>
        <end position="215"/>
    </location>
    <ligand>
        <name>NADP(+)</name>
        <dbReference type="ChEBI" id="CHEBI:58349"/>
    </ligand>
</feature>
<feature type="binding site" evidence="9 11">
    <location>
        <begin position="135"/>
        <end position="137"/>
    </location>
    <ligand>
        <name>substrate</name>
    </ligand>
</feature>
<evidence type="ECO:0000259" key="14">
    <source>
        <dbReference type="Pfam" id="PF01488"/>
    </source>
</evidence>
<evidence type="ECO:0000256" key="11">
    <source>
        <dbReference type="PIRSR" id="PIRSR000445-2"/>
    </source>
</evidence>
<comment type="pathway">
    <text evidence="1 9">Porphyrin-containing compound metabolism; protoporphyrin-IX biosynthesis; 5-aminolevulinate from L-glutamyl-tRNA(Glu): step 1/2.</text>
</comment>
<comment type="catalytic activity">
    <reaction evidence="7 9">
        <text>(S)-4-amino-5-oxopentanoate + tRNA(Glu) + NADP(+) = L-glutamyl-tRNA(Glu) + NADPH + H(+)</text>
        <dbReference type="Rhea" id="RHEA:12344"/>
        <dbReference type="Rhea" id="RHEA-COMP:9663"/>
        <dbReference type="Rhea" id="RHEA-COMP:9680"/>
        <dbReference type="ChEBI" id="CHEBI:15378"/>
        <dbReference type="ChEBI" id="CHEBI:57501"/>
        <dbReference type="ChEBI" id="CHEBI:57783"/>
        <dbReference type="ChEBI" id="CHEBI:58349"/>
        <dbReference type="ChEBI" id="CHEBI:78442"/>
        <dbReference type="ChEBI" id="CHEBI:78520"/>
        <dbReference type="EC" id="1.2.1.70"/>
    </reaction>
</comment>
<evidence type="ECO:0000256" key="5">
    <source>
        <dbReference type="ARBA" id="ARBA00023002"/>
    </source>
</evidence>
<dbReference type="SUPFAM" id="SSF69742">
    <property type="entry name" value="Glutamyl tRNA-reductase catalytic, N-terminal domain"/>
    <property type="match status" value="1"/>
</dbReference>
<dbReference type="UniPathway" id="UPA00251">
    <property type="reaction ID" value="UER00316"/>
</dbReference>
<keyword evidence="17" id="KW-1185">Reference proteome</keyword>
<dbReference type="EMBL" id="CABFVA020000002">
    <property type="protein sequence ID" value="VVM04403.1"/>
    <property type="molecule type" value="Genomic_DNA"/>
</dbReference>
<dbReference type="Gene3D" id="3.40.50.720">
    <property type="entry name" value="NAD(P)-binding Rossmann-like Domain"/>
    <property type="match status" value="1"/>
</dbReference>
<evidence type="ECO:0000256" key="6">
    <source>
        <dbReference type="ARBA" id="ARBA00023244"/>
    </source>
</evidence>
<dbReference type="SUPFAM" id="SSF51735">
    <property type="entry name" value="NAD(P)-binding Rossmann-fold domains"/>
    <property type="match status" value="1"/>
</dbReference>
<dbReference type="Pfam" id="PF01488">
    <property type="entry name" value="Shikimate_DH"/>
    <property type="match status" value="1"/>
</dbReference>
<dbReference type="EC" id="1.2.1.70" evidence="3 9"/>
<evidence type="ECO:0000313" key="17">
    <source>
        <dbReference type="Proteomes" id="UP000334923"/>
    </source>
</evidence>
<dbReference type="PIRSF" id="PIRSF000445">
    <property type="entry name" value="4pyrrol_synth_GluRdtase"/>
    <property type="match status" value="1"/>
</dbReference>
<gene>
    <name evidence="9 16" type="primary">hemA</name>
    <name evidence="16" type="ORF">MAMT_00066</name>
</gene>
<dbReference type="PANTHER" id="PTHR43013">
    <property type="entry name" value="GLUTAMYL-TRNA REDUCTASE"/>
    <property type="match status" value="1"/>
</dbReference>
<name>A0A5E6MEB7_9BACT</name>
<comment type="subunit">
    <text evidence="9">Homodimer.</text>
</comment>
<keyword evidence="6 9" id="KW-0627">Porphyrin biosynthesis</keyword>
<comment type="similarity">
    <text evidence="2 9">Belongs to the glutamyl-tRNA reductase family.</text>
</comment>